<dbReference type="GO" id="GO:0000350">
    <property type="term" value="P:generation of catalytic spliceosome for second transesterification step"/>
    <property type="evidence" value="ECO:0007669"/>
    <property type="project" value="InterPro"/>
</dbReference>
<keyword evidence="4" id="KW-0747">Spliceosome</keyword>
<evidence type="ECO:0000256" key="1">
    <source>
        <dbReference type="ARBA" id="ARBA00004123"/>
    </source>
</evidence>
<comment type="caution">
    <text evidence="8">The sequence shown here is derived from an EMBL/GenBank/DDBJ whole genome shotgun (WGS) entry which is preliminary data.</text>
</comment>
<gene>
    <name evidence="8" type="ORF">BN980_GECA02s06742g</name>
</gene>
<evidence type="ECO:0000313" key="9">
    <source>
        <dbReference type="Proteomes" id="UP000242525"/>
    </source>
</evidence>
<comment type="similarity">
    <text evidence="2">Belongs to the ISY1 family.</text>
</comment>
<dbReference type="GO" id="GO:0005684">
    <property type="term" value="C:U2-type spliceosomal complex"/>
    <property type="evidence" value="ECO:0007669"/>
    <property type="project" value="UniProtKB-ARBA"/>
</dbReference>
<comment type="subcellular location">
    <subcellularLocation>
        <location evidence="1">Nucleus</location>
    </subcellularLocation>
</comment>
<evidence type="ECO:0000256" key="6">
    <source>
        <dbReference type="ARBA" id="ARBA00023242"/>
    </source>
</evidence>
<proteinExistence type="inferred from homology"/>
<dbReference type="Pfam" id="PF06246">
    <property type="entry name" value="Isy1"/>
    <property type="match status" value="1"/>
</dbReference>
<dbReference type="FunFam" id="1.10.287.660:FF:000001">
    <property type="entry name" value="pre-mRNA-splicing factor ISY1 homolog"/>
    <property type="match status" value="1"/>
</dbReference>
<keyword evidence="5" id="KW-0508">mRNA splicing</keyword>
<dbReference type="AlphaFoldDB" id="A0A0J9X4W0"/>
<sequence length="253" mass="29593">MSRNSEKSQSMLYRFREQQAAEMGIIDFNRARRPKAITSVDSIAVCEKWRAQVVKEIGRKVMRIQEPALSEFQIRDLNDEINKLMREKHMWEIQLRNLGRPNYLKAGSTTQTVFDDKGNEVPVVLGGKDGYRYFGRARELPDVKELIDQQLNLRKQQESQESQERKLQQLARDLPAAYYGFEGDEDTPEYKSLLEDEEKYSSTRRLQIANNIREDDSSLVTIPDSLLQVPSQKEVEAYLVERIRQKLQDQYSL</sequence>
<dbReference type="OrthoDB" id="1739576at2759"/>
<evidence type="ECO:0000256" key="2">
    <source>
        <dbReference type="ARBA" id="ARBA00007002"/>
    </source>
</evidence>
<dbReference type="InterPro" id="IPR009360">
    <property type="entry name" value="Isy1"/>
</dbReference>
<keyword evidence="6" id="KW-0539">Nucleus</keyword>
<keyword evidence="4" id="KW-0507">mRNA processing</keyword>
<organism evidence="8 9">
    <name type="scientific">Geotrichum candidum</name>
    <name type="common">Oospora lactis</name>
    <name type="synonym">Dipodascus geotrichum</name>
    <dbReference type="NCBI Taxonomy" id="1173061"/>
    <lineage>
        <taxon>Eukaryota</taxon>
        <taxon>Fungi</taxon>
        <taxon>Dikarya</taxon>
        <taxon>Ascomycota</taxon>
        <taxon>Saccharomycotina</taxon>
        <taxon>Dipodascomycetes</taxon>
        <taxon>Dipodascales</taxon>
        <taxon>Dipodascaceae</taxon>
        <taxon>Geotrichum</taxon>
    </lineage>
</organism>
<accession>A0A0J9X4W0</accession>
<evidence type="ECO:0000256" key="5">
    <source>
        <dbReference type="ARBA" id="ARBA00023187"/>
    </source>
</evidence>
<dbReference type="STRING" id="1173061.A0A0J9X4W0"/>
<dbReference type="Proteomes" id="UP000242525">
    <property type="component" value="Unassembled WGS sequence"/>
</dbReference>
<dbReference type="Gene3D" id="1.10.287.660">
    <property type="entry name" value="Helix hairpin bin"/>
    <property type="match status" value="1"/>
</dbReference>
<dbReference type="SUPFAM" id="SSF140102">
    <property type="entry name" value="ISY1 domain-like"/>
    <property type="match status" value="1"/>
</dbReference>
<keyword evidence="9" id="KW-1185">Reference proteome</keyword>
<dbReference type="GO" id="GO:0071014">
    <property type="term" value="C:post-mRNA release spliceosomal complex"/>
    <property type="evidence" value="ECO:0007669"/>
    <property type="project" value="UniProtKB-ARBA"/>
</dbReference>
<name>A0A0J9X4W0_GEOCN</name>
<evidence type="ECO:0000256" key="3">
    <source>
        <dbReference type="ARBA" id="ARBA00019194"/>
    </source>
</evidence>
<protein>
    <recommendedName>
        <fullName evidence="3">Pre-mRNA-splicing factor ISY1</fullName>
    </recommendedName>
    <alternativeName>
        <fullName evidence="7">Pre-mRNA-splicing factor isy1</fullName>
    </alternativeName>
</protein>
<dbReference type="InterPro" id="IPR029012">
    <property type="entry name" value="Helix_hairpin_bin_sf"/>
</dbReference>
<dbReference type="InterPro" id="IPR037200">
    <property type="entry name" value="Isy1_sf"/>
</dbReference>
<dbReference type="PANTHER" id="PTHR13021">
    <property type="entry name" value="PRE-MRNA-SPLICING FACTOR ISY1"/>
    <property type="match status" value="1"/>
</dbReference>
<dbReference type="EMBL" id="CCBN010000002">
    <property type="protein sequence ID" value="CDO52164.1"/>
    <property type="molecule type" value="Genomic_DNA"/>
</dbReference>
<evidence type="ECO:0000256" key="4">
    <source>
        <dbReference type="ARBA" id="ARBA00022728"/>
    </source>
</evidence>
<dbReference type="GO" id="GO:0000974">
    <property type="term" value="C:Prp19 complex"/>
    <property type="evidence" value="ECO:0007669"/>
    <property type="project" value="UniProtKB-ARBA"/>
</dbReference>
<reference evidence="8" key="1">
    <citation type="submission" date="2014-03" db="EMBL/GenBank/DDBJ databases">
        <authorList>
            <person name="Casaregola S."/>
        </authorList>
    </citation>
    <scope>NUCLEOTIDE SEQUENCE [LARGE SCALE GENOMIC DNA]</scope>
    <source>
        <strain evidence="8">CLIB 918</strain>
    </source>
</reference>
<evidence type="ECO:0000313" key="8">
    <source>
        <dbReference type="EMBL" id="CDO52164.1"/>
    </source>
</evidence>
<evidence type="ECO:0000256" key="7">
    <source>
        <dbReference type="ARBA" id="ARBA00073166"/>
    </source>
</evidence>